<evidence type="ECO:0000313" key="4">
    <source>
        <dbReference type="Proteomes" id="UP000255169"/>
    </source>
</evidence>
<dbReference type="RefSeq" id="WP_038251378.1">
    <property type="nucleotide sequence ID" value="NZ_CCYO01000019.1"/>
</dbReference>
<dbReference type="EMBL" id="UHJG01000004">
    <property type="protein sequence ID" value="SUQ37549.1"/>
    <property type="molecule type" value="Genomic_DNA"/>
</dbReference>
<dbReference type="GeneID" id="66881242"/>
<reference evidence="2 4" key="1">
    <citation type="submission" date="2018-06" db="EMBL/GenBank/DDBJ databases">
        <authorList>
            <consortium name="Pathogen Informatics"/>
            <person name="Doyle S."/>
        </authorList>
    </citation>
    <scope>NUCLEOTIDE SEQUENCE [LARGE SCALE GENOMIC DNA]</scope>
    <source>
        <strain evidence="2 4">NCTC10476</strain>
    </source>
</reference>
<proteinExistence type="predicted"/>
<evidence type="ECO:0000256" key="1">
    <source>
        <dbReference type="SAM" id="Phobius"/>
    </source>
</evidence>
<evidence type="ECO:0000313" key="2">
    <source>
        <dbReference type="EMBL" id="SUQ37549.1"/>
    </source>
</evidence>
<organism evidence="2 4">
    <name type="scientific">Yersinia ruckeri</name>
    <dbReference type="NCBI Taxonomy" id="29486"/>
    <lineage>
        <taxon>Bacteria</taxon>
        <taxon>Pseudomonadati</taxon>
        <taxon>Pseudomonadota</taxon>
        <taxon>Gammaproteobacteria</taxon>
        <taxon>Enterobacterales</taxon>
        <taxon>Yersiniaceae</taxon>
        <taxon>Yersinia</taxon>
    </lineage>
</organism>
<protein>
    <submittedName>
        <fullName evidence="2">Uncharacterized protein</fullName>
    </submittedName>
</protein>
<dbReference type="Proteomes" id="UP000255169">
    <property type="component" value="Unassembled WGS sequence"/>
</dbReference>
<accession>A0A380S9C8</accession>
<dbReference type="EMBL" id="UHJG01000004">
    <property type="protein sequence ID" value="SUQ37567.1"/>
    <property type="molecule type" value="Genomic_DNA"/>
</dbReference>
<keyword evidence="1" id="KW-0812">Transmembrane</keyword>
<sequence length="68" mass="7671">MKDRMDAGLIVGHFSGKWAKWAFVASFIFGLFPAKQYGAESVTLVCIAFLFMMMHIATNKLTIGRWVL</sequence>
<name>A0A380S9C8_YERRU</name>
<keyword evidence="1" id="KW-0472">Membrane</keyword>
<keyword evidence="4" id="KW-1185">Reference proteome</keyword>
<gene>
    <name evidence="2" type="ORF">NCTC10476_03679</name>
    <name evidence="3" type="ORF">NCTC10476_03697</name>
</gene>
<evidence type="ECO:0000313" key="3">
    <source>
        <dbReference type="EMBL" id="SUQ37567.1"/>
    </source>
</evidence>
<dbReference type="AlphaFoldDB" id="A0A380S9C8"/>
<feature type="transmembrane region" description="Helical" evidence="1">
    <location>
        <begin position="41"/>
        <end position="58"/>
    </location>
</feature>
<feature type="transmembrane region" description="Helical" evidence="1">
    <location>
        <begin position="18"/>
        <end position="34"/>
    </location>
</feature>
<keyword evidence="1" id="KW-1133">Transmembrane helix</keyword>